<dbReference type="SMART" id="SM00249">
    <property type="entry name" value="PHD"/>
    <property type="match status" value="2"/>
</dbReference>
<evidence type="ECO:0000256" key="9">
    <source>
        <dbReference type="PROSITE-ProRule" id="PRU00146"/>
    </source>
</evidence>
<feature type="region of interest" description="Disordered" evidence="10">
    <location>
        <begin position="665"/>
        <end position="732"/>
    </location>
</feature>
<comment type="subcellular location">
    <subcellularLocation>
        <location evidence="1">Nucleus</location>
    </subcellularLocation>
</comment>
<evidence type="ECO:0000256" key="10">
    <source>
        <dbReference type="SAM" id="MobiDB-lite"/>
    </source>
</evidence>
<organism evidence="14 15">
    <name type="scientific">Malassezia yamatoensis</name>
    <dbReference type="NCBI Taxonomy" id="253288"/>
    <lineage>
        <taxon>Eukaryota</taxon>
        <taxon>Fungi</taxon>
        <taxon>Dikarya</taxon>
        <taxon>Basidiomycota</taxon>
        <taxon>Ustilaginomycotina</taxon>
        <taxon>Malasseziomycetes</taxon>
        <taxon>Malasseziales</taxon>
        <taxon>Malasseziaceae</taxon>
        <taxon>Malassezia</taxon>
    </lineage>
</organism>
<dbReference type="Gene3D" id="1.20.920.10">
    <property type="entry name" value="Bromodomain-like"/>
    <property type="match status" value="1"/>
</dbReference>
<keyword evidence="4 9" id="KW-0863">Zinc-finger</keyword>
<dbReference type="Pfam" id="PF13832">
    <property type="entry name" value="zf-HC5HC2H_2"/>
    <property type="match status" value="1"/>
</dbReference>
<dbReference type="PROSITE" id="PS51805">
    <property type="entry name" value="EPHD"/>
    <property type="match status" value="1"/>
</dbReference>
<dbReference type="InterPro" id="IPR034732">
    <property type="entry name" value="EPHD"/>
</dbReference>
<evidence type="ECO:0000256" key="3">
    <source>
        <dbReference type="ARBA" id="ARBA00022737"/>
    </source>
</evidence>
<dbReference type="Pfam" id="PF00439">
    <property type="entry name" value="Bromodomain"/>
    <property type="match status" value="1"/>
</dbReference>
<dbReference type="PROSITE" id="PS50014">
    <property type="entry name" value="BROMODOMAIN_2"/>
    <property type="match status" value="1"/>
</dbReference>
<dbReference type="Pfam" id="PF13831">
    <property type="entry name" value="PHD_2"/>
    <property type="match status" value="1"/>
</dbReference>
<keyword evidence="7" id="KW-0539">Nucleus</keyword>
<dbReference type="InterPro" id="IPR001487">
    <property type="entry name" value="Bromodomain"/>
</dbReference>
<dbReference type="Pfam" id="PF10513">
    <property type="entry name" value="EPL1"/>
    <property type="match status" value="1"/>
</dbReference>
<dbReference type="CDD" id="cd15492">
    <property type="entry name" value="PHD_BRPF_JADE_like"/>
    <property type="match status" value="1"/>
</dbReference>
<dbReference type="GO" id="GO:0006357">
    <property type="term" value="P:regulation of transcription by RNA polymerase II"/>
    <property type="evidence" value="ECO:0007669"/>
    <property type="project" value="TreeGrafter"/>
</dbReference>
<dbReference type="GO" id="GO:0005634">
    <property type="term" value="C:nucleus"/>
    <property type="evidence" value="ECO:0007669"/>
    <property type="project" value="UniProtKB-SubCell"/>
</dbReference>
<dbReference type="InterPro" id="IPR019787">
    <property type="entry name" value="Znf_PHD-finger"/>
</dbReference>
<protein>
    <recommendedName>
        <fullName evidence="16">Peregrin</fullName>
    </recommendedName>
</protein>
<dbReference type="InterPro" id="IPR013083">
    <property type="entry name" value="Znf_RING/FYVE/PHD"/>
</dbReference>
<keyword evidence="6 8" id="KW-0103">Bromodomain</keyword>
<evidence type="ECO:0000259" key="11">
    <source>
        <dbReference type="PROSITE" id="PS50014"/>
    </source>
</evidence>
<name>A0AAJ5YXQ4_9BASI</name>
<gene>
    <name evidence="14" type="ORF">MYAM1_002292</name>
</gene>
<feature type="region of interest" description="Disordered" evidence="10">
    <location>
        <begin position="746"/>
        <end position="811"/>
    </location>
</feature>
<evidence type="ECO:0000256" key="4">
    <source>
        <dbReference type="ARBA" id="ARBA00022771"/>
    </source>
</evidence>
<feature type="domain" description="PHD-type" evidence="12">
    <location>
        <begin position="144"/>
        <end position="194"/>
    </location>
</feature>
<proteinExistence type="predicted"/>
<keyword evidence="2" id="KW-0479">Metal-binding</keyword>
<evidence type="ECO:0000259" key="12">
    <source>
        <dbReference type="PROSITE" id="PS50016"/>
    </source>
</evidence>
<accession>A0AAJ5YXQ4</accession>
<evidence type="ECO:0008006" key="16">
    <source>
        <dbReference type="Google" id="ProtNLM"/>
    </source>
</evidence>
<evidence type="ECO:0000313" key="15">
    <source>
        <dbReference type="Proteomes" id="UP001219567"/>
    </source>
</evidence>
<dbReference type="PROSITE" id="PS50016">
    <property type="entry name" value="ZF_PHD_2"/>
    <property type="match status" value="1"/>
</dbReference>
<dbReference type="GO" id="GO:0006325">
    <property type="term" value="P:chromatin organization"/>
    <property type="evidence" value="ECO:0007669"/>
    <property type="project" value="UniProtKB-ARBA"/>
</dbReference>
<dbReference type="GO" id="GO:0008270">
    <property type="term" value="F:zinc ion binding"/>
    <property type="evidence" value="ECO:0007669"/>
    <property type="project" value="UniProtKB-KW"/>
</dbReference>
<dbReference type="PROSITE" id="PS01359">
    <property type="entry name" value="ZF_PHD_1"/>
    <property type="match status" value="1"/>
</dbReference>
<keyword evidence="3" id="KW-0677">Repeat</keyword>
<dbReference type="SUPFAM" id="SSF47370">
    <property type="entry name" value="Bromodomain"/>
    <property type="match status" value="1"/>
</dbReference>
<dbReference type="PRINTS" id="PR00503">
    <property type="entry name" value="BROMODOMAIN"/>
</dbReference>
<evidence type="ECO:0000256" key="6">
    <source>
        <dbReference type="ARBA" id="ARBA00023117"/>
    </source>
</evidence>
<dbReference type="InterPro" id="IPR011011">
    <property type="entry name" value="Znf_FYVE_PHD"/>
</dbReference>
<feature type="compositionally biased region" description="Basic and acidic residues" evidence="10">
    <location>
        <begin position="712"/>
        <end position="722"/>
    </location>
</feature>
<keyword evidence="15" id="KW-1185">Reference proteome</keyword>
<dbReference type="CDD" id="cd04369">
    <property type="entry name" value="Bromodomain"/>
    <property type="match status" value="1"/>
</dbReference>
<feature type="region of interest" description="Disordered" evidence="10">
    <location>
        <begin position="332"/>
        <end position="365"/>
    </location>
</feature>
<evidence type="ECO:0000259" key="13">
    <source>
        <dbReference type="PROSITE" id="PS51805"/>
    </source>
</evidence>
<dbReference type="Gene3D" id="3.30.40.10">
    <property type="entry name" value="Zinc/RING finger domain, C3HC4 (zinc finger)"/>
    <property type="match status" value="2"/>
</dbReference>
<dbReference type="InterPro" id="IPR019786">
    <property type="entry name" value="Zinc_finger_PHD-type_CS"/>
</dbReference>
<dbReference type="InterPro" id="IPR001965">
    <property type="entry name" value="Znf_PHD"/>
</dbReference>
<evidence type="ECO:0000313" key="14">
    <source>
        <dbReference type="EMBL" id="WFC99547.1"/>
    </source>
</evidence>
<feature type="compositionally biased region" description="Basic residues" evidence="10">
    <location>
        <begin position="770"/>
        <end position="782"/>
    </location>
</feature>
<evidence type="ECO:0000256" key="8">
    <source>
        <dbReference type="PROSITE-ProRule" id="PRU00035"/>
    </source>
</evidence>
<evidence type="ECO:0000256" key="5">
    <source>
        <dbReference type="ARBA" id="ARBA00022833"/>
    </source>
</evidence>
<dbReference type="InterPro" id="IPR050701">
    <property type="entry name" value="Histone_Mod_Regulator"/>
</dbReference>
<dbReference type="SMART" id="SM00297">
    <property type="entry name" value="BROMO"/>
    <property type="match status" value="1"/>
</dbReference>
<evidence type="ECO:0000256" key="2">
    <source>
        <dbReference type="ARBA" id="ARBA00022723"/>
    </source>
</evidence>
<dbReference type="PANTHER" id="PTHR13793:SF107">
    <property type="entry name" value="BROMODOMAIN-CONTAINING PROTEIN HOMOLOG"/>
    <property type="match status" value="1"/>
</dbReference>
<dbReference type="FunFam" id="3.30.40.10:FF:000008">
    <property type="entry name" value="Bromodomain containing 1, isoform CRA_a"/>
    <property type="match status" value="1"/>
</dbReference>
<dbReference type="SUPFAM" id="SSF57903">
    <property type="entry name" value="FYVE/PHD zinc finger"/>
    <property type="match status" value="1"/>
</dbReference>
<sequence>MAHGTPTVESATSGAARLKPSFRLVPEDELIELSEAPSVDDSHMVAYGYHDGSPRPLPAHLVRYIEPTEAEFDQQVEYDMDEQDQAWLSEVNEHRKKEQLDVIPCETFEIVMDRLEKEWFTLVKRIPSRFSFGAQDDDQEFPDDSLCAICDSNECENLNAIVFCDGCNLAVHQDCYGIPYIPEGQWLCRKCTVSPDRPVSCALCPNEGGAFKQTTQGAWAHLLCAIWIPETGVGNPVYMEPIDGVNTIPKARWRLRCYLCNKRTGACIQCEHRSCFTAFHVVCASRVGLLSKARRNRGEDPDADAEEASDTCLTAYCHHHLPADEKLALRQRVQSAKQGGSAETSSNLSDHESDVSTRDLIVSRSAPATSTGESIALKSARAYNKLYSAGPLPVPNYLVHRVLAYIARISIRRKNPTIGQIVRYWSLKRQEMRGAPLLKRLHIEPWTVGNFVDERTSAMKLAKLQYIYRLREDLEKVRLLAELVRRREKAKLRQAMLFDTHIVQKALMYFQTDMLNALQELMAMDKFQWFLYPVCEKDAPDYYHHIKHPKSWSEIQHAIQSLSYTSITQMQMDVRLVCTNAMTYNTPQSAIHKTASRILKASDSIFETLHNFYAKHTTCLGEPASAIVDFLASKPVEEDQRNLRFAQADPESYVDAYLRQGYRTSLPIPGASKDTQTVASGIKAQPARTSNSVRKRNQPIASQTPTRRSTRHTAESKPKAAEPEPLATEPCVVKEMDQRDTFKYFNTGWLLPPGTRRHNRPRPEPIQRAPQKKKRARVAPHHKTSEQIRGQRQADAESSLSELSSGAEVDE</sequence>
<feature type="domain" description="Bromo" evidence="11">
    <location>
        <begin position="530"/>
        <end position="592"/>
    </location>
</feature>
<evidence type="ECO:0000256" key="7">
    <source>
        <dbReference type="ARBA" id="ARBA00023242"/>
    </source>
</evidence>
<reference evidence="14 15" key="1">
    <citation type="submission" date="2023-03" db="EMBL/GenBank/DDBJ databases">
        <title>Mating type loci evolution in Malassezia.</title>
        <authorList>
            <person name="Coelho M.A."/>
        </authorList>
    </citation>
    <scope>NUCLEOTIDE SEQUENCE [LARGE SCALE GENOMIC DNA]</scope>
    <source>
        <strain evidence="14 15">CBS 9725</strain>
    </source>
</reference>
<keyword evidence="5" id="KW-0862">Zinc</keyword>
<dbReference type="AlphaFoldDB" id="A0AAJ5YXQ4"/>
<feature type="domain" description="PHD-type" evidence="13">
    <location>
        <begin position="198"/>
        <end position="321"/>
    </location>
</feature>
<evidence type="ECO:0000256" key="1">
    <source>
        <dbReference type="ARBA" id="ARBA00004123"/>
    </source>
</evidence>
<dbReference type="FunFam" id="3.30.40.10:FF:000007">
    <property type="entry name" value="Bromodomain containing 1, isoform CRA_b"/>
    <property type="match status" value="1"/>
</dbReference>
<dbReference type="InterPro" id="IPR019542">
    <property type="entry name" value="Enhancer_polycomb-like_N"/>
</dbReference>
<feature type="compositionally biased region" description="Polar residues" evidence="10">
    <location>
        <begin position="332"/>
        <end position="348"/>
    </location>
</feature>
<dbReference type="InterPro" id="IPR036427">
    <property type="entry name" value="Bromodomain-like_sf"/>
</dbReference>
<dbReference type="EMBL" id="CP119945">
    <property type="protein sequence ID" value="WFC99547.1"/>
    <property type="molecule type" value="Genomic_DNA"/>
</dbReference>
<dbReference type="Proteomes" id="UP001219567">
    <property type="component" value="Chromosome 3"/>
</dbReference>
<dbReference type="PANTHER" id="PTHR13793">
    <property type="entry name" value="PHD FINGER PROTEINS"/>
    <property type="match status" value="1"/>
</dbReference>